<evidence type="ECO:0000256" key="9">
    <source>
        <dbReference type="ARBA" id="ARBA00023098"/>
    </source>
</evidence>
<dbReference type="InParanoid" id="A0A2J7RI79"/>
<keyword evidence="3 12" id="KW-0444">Lipid biosynthesis</keyword>
<evidence type="ECO:0000256" key="5">
    <source>
        <dbReference type="ARBA" id="ARBA00022832"/>
    </source>
</evidence>
<evidence type="ECO:0000259" key="14">
    <source>
        <dbReference type="Pfam" id="PF00487"/>
    </source>
</evidence>
<evidence type="ECO:0000256" key="13">
    <source>
        <dbReference type="SAM" id="Phobius"/>
    </source>
</evidence>
<proteinExistence type="inferred from homology"/>
<evidence type="ECO:0000256" key="2">
    <source>
        <dbReference type="ARBA" id="ARBA00009295"/>
    </source>
</evidence>
<keyword evidence="5" id="KW-0276">Fatty acid metabolism</keyword>
<keyword evidence="11 12" id="KW-0275">Fatty acid biosynthesis</keyword>
<keyword evidence="9" id="KW-0443">Lipid metabolism</keyword>
<name>A0A2J7RI79_9NEOP</name>
<dbReference type="Pfam" id="PF00487">
    <property type="entry name" value="FA_desaturase"/>
    <property type="match status" value="1"/>
</dbReference>
<gene>
    <name evidence="15" type="primary">ACO11_1</name>
    <name evidence="15" type="ORF">B7P43_G08168</name>
</gene>
<comment type="similarity">
    <text evidence="2 12">Belongs to the fatty acid desaturase type 1 family.</text>
</comment>
<dbReference type="OrthoDB" id="10260134at2759"/>
<organism evidence="15 16">
    <name type="scientific">Cryptotermes secundus</name>
    <dbReference type="NCBI Taxonomy" id="105785"/>
    <lineage>
        <taxon>Eukaryota</taxon>
        <taxon>Metazoa</taxon>
        <taxon>Ecdysozoa</taxon>
        <taxon>Arthropoda</taxon>
        <taxon>Hexapoda</taxon>
        <taxon>Insecta</taxon>
        <taxon>Pterygota</taxon>
        <taxon>Neoptera</taxon>
        <taxon>Polyneoptera</taxon>
        <taxon>Dictyoptera</taxon>
        <taxon>Blattodea</taxon>
        <taxon>Blattoidea</taxon>
        <taxon>Termitoidae</taxon>
        <taxon>Kalotermitidae</taxon>
        <taxon>Cryptotermitinae</taxon>
        <taxon>Cryptotermes</taxon>
    </lineage>
</organism>
<comment type="domain">
    <text evidence="12">The histidine box domains are involved in binding the catalytic metal ions.</text>
</comment>
<accession>A0A2J7RI79</accession>
<dbReference type="InterPro" id="IPR005804">
    <property type="entry name" value="FA_desaturase_dom"/>
</dbReference>
<keyword evidence="6 13" id="KW-1133">Transmembrane helix</keyword>
<feature type="transmembrane region" description="Helical" evidence="13">
    <location>
        <begin position="188"/>
        <end position="210"/>
    </location>
</feature>
<evidence type="ECO:0000256" key="11">
    <source>
        <dbReference type="ARBA" id="ARBA00023160"/>
    </source>
</evidence>
<keyword evidence="7 12" id="KW-0560">Oxidoreductase</keyword>
<evidence type="ECO:0000256" key="12">
    <source>
        <dbReference type="RuleBase" id="RU000581"/>
    </source>
</evidence>
<evidence type="ECO:0000256" key="4">
    <source>
        <dbReference type="ARBA" id="ARBA00022692"/>
    </source>
</evidence>
<evidence type="ECO:0000256" key="6">
    <source>
        <dbReference type="ARBA" id="ARBA00022989"/>
    </source>
</evidence>
<dbReference type="CDD" id="cd03505">
    <property type="entry name" value="Delta9-FADS-like"/>
    <property type="match status" value="1"/>
</dbReference>
<dbReference type="PRINTS" id="PR00075">
    <property type="entry name" value="FACDDSATRASE"/>
</dbReference>
<comment type="caution">
    <text evidence="15">The sequence shown here is derived from an EMBL/GenBank/DDBJ whole genome shotgun (WGS) entry which is preliminary data.</text>
</comment>
<dbReference type="PANTHER" id="PTHR11351">
    <property type="entry name" value="ACYL-COA DESATURASE"/>
    <property type="match status" value="1"/>
</dbReference>
<sequence>MAPNVTTSPTEVSCTSDTTLLSSNELKSDATKPCLKYRREIVWPNVVMHAYLNLAALYGAYLMLTSAKILTGIWAFILYEGGILGITAGAHRLWSHRAYKAKWPMRLVLMLLHTLAFQTSVHEWVRNHRVHHKNSDTDADPHNVHRGFFFTHYGWMLLRKHPAVKEKGKQIDTSDLDTDPFLIFQKRYYIIIMPLLCFLIPSAVPVYFWGDTWTNAYHIAAVLRQVITLHMTLITNSVTHWPGTWKKRPYDKNICPSENFLVSLLTLGEGWHNFHHVFPWDYKTSEIGNNRINPTTHFIDFCARIGWAYELKTVPMSMVRKRIERTGDGTHEIWGWGDTDMTIKDRNLAEVINKEVM</sequence>
<reference evidence="15 16" key="1">
    <citation type="submission" date="2017-12" db="EMBL/GenBank/DDBJ databases">
        <title>Hemimetabolous genomes reveal molecular basis of termite eusociality.</title>
        <authorList>
            <person name="Harrison M.C."/>
            <person name="Jongepier E."/>
            <person name="Robertson H.M."/>
            <person name="Arning N."/>
            <person name="Bitard-Feildel T."/>
            <person name="Chao H."/>
            <person name="Childers C.P."/>
            <person name="Dinh H."/>
            <person name="Doddapaneni H."/>
            <person name="Dugan S."/>
            <person name="Gowin J."/>
            <person name="Greiner C."/>
            <person name="Han Y."/>
            <person name="Hu H."/>
            <person name="Hughes D.S.T."/>
            <person name="Huylmans A.-K."/>
            <person name="Kemena C."/>
            <person name="Kremer L.P.M."/>
            <person name="Lee S.L."/>
            <person name="Lopez-Ezquerra A."/>
            <person name="Mallet L."/>
            <person name="Monroy-Kuhn J.M."/>
            <person name="Moser A."/>
            <person name="Murali S.C."/>
            <person name="Muzny D.M."/>
            <person name="Otani S."/>
            <person name="Piulachs M.-D."/>
            <person name="Poelchau M."/>
            <person name="Qu J."/>
            <person name="Schaub F."/>
            <person name="Wada-Katsumata A."/>
            <person name="Worley K.C."/>
            <person name="Xie Q."/>
            <person name="Ylla G."/>
            <person name="Poulsen M."/>
            <person name="Gibbs R.A."/>
            <person name="Schal C."/>
            <person name="Richards S."/>
            <person name="Belles X."/>
            <person name="Korb J."/>
            <person name="Bornberg-Bauer E."/>
        </authorList>
    </citation>
    <scope>NUCLEOTIDE SEQUENCE [LARGE SCALE GENOMIC DNA]</scope>
    <source>
        <tissue evidence="15">Whole body</tissue>
    </source>
</reference>
<evidence type="ECO:0000256" key="10">
    <source>
        <dbReference type="ARBA" id="ARBA00023136"/>
    </source>
</evidence>
<dbReference type="InterPro" id="IPR015876">
    <property type="entry name" value="Acyl-CoA_DS"/>
</dbReference>
<evidence type="ECO:0000256" key="3">
    <source>
        <dbReference type="ARBA" id="ARBA00022516"/>
    </source>
</evidence>
<comment type="subcellular location">
    <subcellularLocation>
        <location evidence="1">Membrane</location>
        <topology evidence="1">Multi-pass membrane protein</topology>
    </subcellularLocation>
</comment>
<evidence type="ECO:0000256" key="8">
    <source>
        <dbReference type="ARBA" id="ARBA00023004"/>
    </source>
</evidence>
<feature type="domain" description="Fatty acid desaturase" evidence="14">
    <location>
        <begin position="81"/>
        <end position="279"/>
    </location>
</feature>
<protein>
    <submittedName>
        <fullName evidence="15">Acyl-CoA Delta(11) desaturase</fullName>
    </submittedName>
</protein>
<evidence type="ECO:0000256" key="1">
    <source>
        <dbReference type="ARBA" id="ARBA00004141"/>
    </source>
</evidence>
<feature type="transmembrane region" description="Helical" evidence="13">
    <location>
        <begin position="73"/>
        <end position="94"/>
    </location>
</feature>
<dbReference type="Proteomes" id="UP000235965">
    <property type="component" value="Unassembled WGS sequence"/>
</dbReference>
<keyword evidence="8" id="KW-0408">Iron</keyword>
<evidence type="ECO:0000313" key="15">
    <source>
        <dbReference type="EMBL" id="PNF40535.1"/>
    </source>
</evidence>
<dbReference type="GO" id="GO:0005789">
    <property type="term" value="C:endoplasmic reticulum membrane"/>
    <property type="evidence" value="ECO:0007669"/>
    <property type="project" value="TreeGrafter"/>
</dbReference>
<dbReference type="EMBL" id="NEVH01003505">
    <property type="protein sequence ID" value="PNF40535.1"/>
    <property type="molecule type" value="Genomic_DNA"/>
</dbReference>
<dbReference type="GO" id="GO:0005506">
    <property type="term" value="F:iron ion binding"/>
    <property type="evidence" value="ECO:0007669"/>
    <property type="project" value="TreeGrafter"/>
</dbReference>
<keyword evidence="4 12" id="KW-0812">Transmembrane</keyword>
<dbReference type="AlphaFoldDB" id="A0A2J7RI79"/>
<comment type="cofactor">
    <cofactor evidence="12">
        <name>Fe(2+)</name>
        <dbReference type="ChEBI" id="CHEBI:29033"/>
    </cofactor>
</comment>
<dbReference type="GO" id="GO:0004768">
    <property type="term" value="F:stearoyl-CoA 9-desaturase activity"/>
    <property type="evidence" value="ECO:0007669"/>
    <property type="project" value="TreeGrafter"/>
</dbReference>
<dbReference type="PANTHER" id="PTHR11351:SF31">
    <property type="entry name" value="DESATURASE 1, ISOFORM A-RELATED"/>
    <property type="match status" value="1"/>
</dbReference>
<evidence type="ECO:0000313" key="16">
    <source>
        <dbReference type="Proteomes" id="UP000235965"/>
    </source>
</evidence>
<feature type="transmembrane region" description="Helical" evidence="13">
    <location>
        <begin position="41"/>
        <end position="61"/>
    </location>
</feature>
<keyword evidence="16" id="KW-1185">Reference proteome</keyword>
<dbReference type="GO" id="GO:0006636">
    <property type="term" value="P:unsaturated fatty acid biosynthetic process"/>
    <property type="evidence" value="ECO:0007669"/>
    <property type="project" value="TreeGrafter"/>
</dbReference>
<keyword evidence="10 13" id="KW-0472">Membrane</keyword>
<dbReference type="STRING" id="105785.A0A2J7RI79"/>
<evidence type="ECO:0000256" key="7">
    <source>
        <dbReference type="ARBA" id="ARBA00023002"/>
    </source>
</evidence>